<feature type="transmembrane region" description="Helical" evidence="9">
    <location>
        <begin position="6"/>
        <end position="31"/>
    </location>
</feature>
<name>A0A1G7GJ20_9FLAO</name>
<dbReference type="GO" id="GO:0005524">
    <property type="term" value="F:ATP binding"/>
    <property type="evidence" value="ECO:0007669"/>
    <property type="project" value="UniProtKB-KW"/>
</dbReference>
<dbReference type="PANTHER" id="PTHR24421:SF10">
    <property type="entry name" value="NITRATE_NITRITE SENSOR PROTEIN NARQ"/>
    <property type="match status" value="1"/>
</dbReference>
<dbReference type="GO" id="GO:0046983">
    <property type="term" value="F:protein dimerization activity"/>
    <property type="evidence" value="ECO:0007669"/>
    <property type="project" value="InterPro"/>
</dbReference>
<dbReference type="Pfam" id="PF07730">
    <property type="entry name" value="HisKA_3"/>
    <property type="match status" value="1"/>
</dbReference>
<keyword evidence="3" id="KW-0597">Phosphoprotein</keyword>
<evidence type="ECO:0000256" key="2">
    <source>
        <dbReference type="ARBA" id="ARBA00012438"/>
    </source>
</evidence>
<keyword evidence="7" id="KW-0067">ATP-binding</keyword>
<reference evidence="11 12" key="1">
    <citation type="submission" date="2016-10" db="EMBL/GenBank/DDBJ databases">
        <authorList>
            <person name="de Groot N.N."/>
        </authorList>
    </citation>
    <scope>NUCLEOTIDE SEQUENCE [LARGE SCALE GENOMIC DNA]</scope>
    <source>
        <strain evidence="11 12">DSM 16195</strain>
    </source>
</reference>
<dbReference type="Gene3D" id="1.20.5.1930">
    <property type="match status" value="1"/>
</dbReference>
<dbReference type="Gene3D" id="3.30.565.10">
    <property type="entry name" value="Histidine kinase-like ATPase, C-terminal domain"/>
    <property type="match status" value="1"/>
</dbReference>
<dbReference type="RefSeq" id="WP_093144225.1">
    <property type="nucleotide sequence ID" value="NZ_BMWO01000003.1"/>
</dbReference>
<organism evidence="11 12">
    <name type="scientific">Ulvibacter litoralis</name>
    <dbReference type="NCBI Taxonomy" id="227084"/>
    <lineage>
        <taxon>Bacteria</taxon>
        <taxon>Pseudomonadati</taxon>
        <taxon>Bacteroidota</taxon>
        <taxon>Flavobacteriia</taxon>
        <taxon>Flavobacteriales</taxon>
        <taxon>Flavobacteriaceae</taxon>
        <taxon>Ulvibacter</taxon>
    </lineage>
</organism>
<dbReference type="OrthoDB" id="9760839at2"/>
<dbReference type="PROSITE" id="PS50109">
    <property type="entry name" value="HIS_KIN"/>
    <property type="match status" value="1"/>
</dbReference>
<dbReference type="InterPro" id="IPR005467">
    <property type="entry name" value="His_kinase_dom"/>
</dbReference>
<evidence type="ECO:0000256" key="7">
    <source>
        <dbReference type="ARBA" id="ARBA00022840"/>
    </source>
</evidence>
<evidence type="ECO:0000259" key="10">
    <source>
        <dbReference type="PROSITE" id="PS50109"/>
    </source>
</evidence>
<keyword evidence="9" id="KW-0812">Transmembrane</keyword>
<evidence type="ECO:0000256" key="8">
    <source>
        <dbReference type="ARBA" id="ARBA00023012"/>
    </source>
</evidence>
<dbReference type="Pfam" id="PF02518">
    <property type="entry name" value="HATPase_c"/>
    <property type="match status" value="1"/>
</dbReference>
<dbReference type="STRING" id="227084.SAMN05421855_103167"/>
<evidence type="ECO:0000256" key="6">
    <source>
        <dbReference type="ARBA" id="ARBA00022777"/>
    </source>
</evidence>
<evidence type="ECO:0000256" key="9">
    <source>
        <dbReference type="SAM" id="Phobius"/>
    </source>
</evidence>
<dbReference type="GO" id="GO:0000155">
    <property type="term" value="F:phosphorelay sensor kinase activity"/>
    <property type="evidence" value="ECO:0007669"/>
    <property type="project" value="InterPro"/>
</dbReference>
<protein>
    <recommendedName>
        <fullName evidence="2">histidine kinase</fullName>
        <ecNumber evidence="2">2.7.13.3</ecNumber>
    </recommendedName>
</protein>
<gene>
    <name evidence="11" type="ORF">SAMN05421855_103167</name>
</gene>
<comment type="catalytic activity">
    <reaction evidence="1">
        <text>ATP + protein L-histidine = ADP + protein N-phospho-L-histidine.</text>
        <dbReference type="EC" id="2.7.13.3"/>
    </reaction>
</comment>
<evidence type="ECO:0000256" key="3">
    <source>
        <dbReference type="ARBA" id="ARBA00022553"/>
    </source>
</evidence>
<keyword evidence="5" id="KW-0547">Nucleotide-binding</keyword>
<dbReference type="AlphaFoldDB" id="A0A1G7GJ20"/>
<dbReference type="GO" id="GO:0016020">
    <property type="term" value="C:membrane"/>
    <property type="evidence" value="ECO:0007669"/>
    <property type="project" value="InterPro"/>
</dbReference>
<keyword evidence="4" id="KW-0808">Transferase</keyword>
<keyword evidence="6 11" id="KW-0418">Kinase</keyword>
<dbReference type="CDD" id="cd16917">
    <property type="entry name" value="HATPase_UhpB-NarQ-NarX-like"/>
    <property type="match status" value="1"/>
</dbReference>
<evidence type="ECO:0000256" key="4">
    <source>
        <dbReference type="ARBA" id="ARBA00022679"/>
    </source>
</evidence>
<dbReference type="SUPFAM" id="SSF55874">
    <property type="entry name" value="ATPase domain of HSP90 chaperone/DNA topoisomerase II/histidine kinase"/>
    <property type="match status" value="1"/>
</dbReference>
<dbReference type="PANTHER" id="PTHR24421">
    <property type="entry name" value="NITRATE/NITRITE SENSOR PROTEIN NARX-RELATED"/>
    <property type="match status" value="1"/>
</dbReference>
<proteinExistence type="predicted"/>
<dbReference type="InterPro" id="IPR003594">
    <property type="entry name" value="HATPase_dom"/>
</dbReference>
<keyword evidence="8" id="KW-0902">Two-component regulatory system</keyword>
<keyword evidence="9" id="KW-1133">Transmembrane helix</keyword>
<accession>A0A1G7GJ20</accession>
<dbReference type="InterPro" id="IPR011712">
    <property type="entry name" value="Sig_transdc_His_kin_sub3_dim/P"/>
</dbReference>
<dbReference type="EMBL" id="FNBA01000003">
    <property type="protein sequence ID" value="SDE88091.1"/>
    <property type="molecule type" value="Genomic_DNA"/>
</dbReference>
<evidence type="ECO:0000313" key="11">
    <source>
        <dbReference type="EMBL" id="SDE88091.1"/>
    </source>
</evidence>
<evidence type="ECO:0000256" key="1">
    <source>
        <dbReference type="ARBA" id="ARBA00000085"/>
    </source>
</evidence>
<dbReference type="SMART" id="SM00387">
    <property type="entry name" value="HATPase_c"/>
    <property type="match status" value="1"/>
</dbReference>
<sequence length="253" mass="29003">MDEKEVQSFLIIFSVIAFALALTLILLFIFFQKRKNKLLGEQQEAENRFREEIIETQIEIKEDTLRNVSWELHDNIGQLLTLSKIQMQNAKDNPEAIDEAIETLGESLNELRSLSKLINPDTLTNLTLVEALHLEIERFNRLRYLETSLECSASYFAIDSKIEIIIFRMLQEFFTNTIKHSKASKLSVYVNYTGKTLTIKAEDNGVGFDVSKMESFQGIGLSNMKNRAKLIHADIQINSIEGSGTQLLFTYKI</sequence>
<evidence type="ECO:0000256" key="5">
    <source>
        <dbReference type="ARBA" id="ARBA00022741"/>
    </source>
</evidence>
<dbReference type="InterPro" id="IPR050482">
    <property type="entry name" value="Sensor_HK_TwoCompSys"/>
</dbReference>
<keyword evidence="12" id="KW-1185">Reference proteome</keyword>
<dbReference type="Proteomes" id="UP000199321">
    <property type="component" value="Unassembled WGS sequence"/>
</dbReference>
<keyword evidence="9" id="KW-0472">Membrane</keyword>
<feature type="domain" description="Histidine kinase" evidence="10">
    <location>
        <begin position="67"/>
        <end position="253"/>
    </location>
</feature>
<dbReference type="InterPro" id="IPR036890">
    <property type="entry name" value="HATPase_C_sf"/>
</dbReference>
<dbReference type="EC" id="2.7.13.3" evidence="2"/>
<evidence type="ECO:0000313" key="12">
    <source>
        <dbReference type="Proteomes" id="UP000199321"/>
    </source>
</evidence>